<keyword evidence="4" id="KW-0808">Transferase</keyword>
<evidence type="ECO:0000313" key="13">
    <source>
        <dbReference type="Proteomes" id="UP000230233"/>
    </source>
</evidence>
<feature type="transmembrane region" description="Helical" evidence="11">
    <location>
        <begin position="79"/>
        <end position="99"/>
    </location>
</feature>
<dbReference type="PANTHER" id="PTHR13906">
    <property type="entry name" value="PORCUPINE"/>
    <property type="match status" value="1"/>
</dbReference>
<comment type="similarity">
    <text evidence="3">Belongs to the membrane-bound acyltransferase family.</text>
</comment>
<dbReference type="GO" id="GO:0071617">
    <property type="term" value="F:lysophospholipid acyltransferase activity"/>
    <property type="evidence" value="ECO:0007669"/>
    <property type="project" value="TreeGrafter"/>
</dbReference>
<gene>
    <name evidence="12" type="primary">Cni-mboa-7</name>
    <name evidence="12" type="synonym">Cnig_chr_X.g23479</name>
    <name evidence="12" type="ORF">B9Z55_023479</name>
</gene>
<dbReference type="InterPro" id="IPR049941">
    <property type="entry name" value="LPLAT_7/PORCN-like"/>
</dbReference>
<evidence type="ECO:0000256" key="3">
    <source>
        <dbReference type="ARBA" id="ARBA00010323"/>
    </source>
</evidence>
<reference evidence="13" key="1">
    <citation type="submission" date="2017-10" db="EMBL/GenBank/DDBJ databases">
        <title>Rapid genome shrinkage in a self-fertile nematode reveals novel sperm competition proteins.</title>
        <authorList>
            <person name="Yin D."/>
            <person name="Schwarz E.M."/>
            <person name="Thomas C.G."/>
            <person name="Felde R.L."/>
            <person name="Korf I.F."/>
            <person name="Cutter A.D."/>
            <person name="Schartner C.M."/>
            <person name="Ralston E.J."/>
            <person name="Meyer B.J."/>
            <person name="Haag E.S."/>
        </authorList>
    </citation>
    <scope>NUCLEOTIDE SEQUENCE [LARGE SCALE GENOMIC DNA]</scope>
    <source>
        <strain evidence="13">JU1422</strain>
    </source>
</reference>
<dbReference type="PANTHER" id="PTHR13906:SF16">
    <property type="entry name" value="LYSOPHOSPHOLIPID ACYLTRANSFERASE 7"/>
    <property type="match status" value="1"/>
</dbReference>
<comment type="caution">
    <text evidence="12">The sequence shown here is derived from an EMBL/GenBank/DDBJ whole genome shotgun (WGS) entry which is preliminary data.</text>
</comment>
<dbReference type="InterPro" id="IPR004299">
    <property type="entry name" value="MBOAT_fam"/>
</dbReference>
<dbReference type="GO" id="GO:0006661">
    <property type="term" value="P:phosphatidylinositol biosynthetic process"/>
    <property type="evidence" value="ECO:0007669"/>
    <property type="project" value="TreeGrafter"/>
</dbReference>
<evidence type="ECO:0000313" key="12">
    <source>
        <dbReference type="EMBL" id="PIC17132.1"/>
    </source>
</evidence>
<dbReference type="Pfam" id="PF03062">
    <property type="entry name" value="MBOAT"/>
    <property type="match status" value="1"/>
</dbReference>
<evidence type="ECO:0000256" key="5">
    <source>
        <dbReference type="ARBA" id="ARBA00022692"/>
    </source>
</evidence>
<dbReference type="OrthoDB" id="7663182at2759"/>
<evidence type="ECO:0000256" key="8">
    <source>
        <dbReference type="ARBA" id="ARBA00023315"/>
    </source>
</evidence>
<proteinExistence type="inferred from homology"/>
<dbReference type="GO" id="GO:0044233">
    <property type="term" value="C:mitochondria-associated endoplasmic reticulum membrane contact site"/>
    <property type="evidence" value="ECO:0007669"/>
    <property type="project" value="TreeGrafter"/>
</dbReference>
<dbReference type="PROSITE" id="PS51257">
    <property type="entry name" value="PROKAR_LIPOPROTEIN"/>
    <property type="match status" value="1"/>
</dbReference>
<comment type="pathway">
    <text evidence="2">Lipid metabolism; phospholipid metabolism.</text>
</comment>
<comment type="pathway">
    <text evidence="9">Phospholipid metabolism.</text>
</comment>
<evidence type="ECO:0000256" key="6">
    <source>
        <dbReference type="ARBA" id="ARBA00022989"/>
    </source>
</evidence>
<sequence>MEKITGLMSRDDWVYTGLLLFSFAASCYVRKIGNNTLASGALGFAMALFIIGPRIAYSLGICAIAVGIQEFAPKKKVPLYVFLTTFTYLMFVRFAHYFLPVVEVASHTNVIQLIITLRIIGITFEENDAWLHKNDENPTKRYLTRMPTLLEKFAYFYHFCGLFTGPYYTYQMLLDSQNPALQSWDPTPEVKSRFVRLLWSVPAFVITNHYFPLDTLRSDAIWEVSFCTRLVYAALIFVVFKTRVYSAWAIAESICVILGIGIYPAASNPRIIVGPTDLKVFQELGEKEKVEMNSDAIVNLDIPKVEFSDGFRDGMKAWNRSVQTWLALYVHSRVKFMRVETTMLVSAIWHGTYAGYFMSFGVVAMCAILEDVIFKLVPVNPETGLRPQWFRILYTHTIRCRGFEMLATGFLLKNASDVHHFWSSIYYWLPLLCVPFYIYSVKTAAPKLKRSQKSE</sequence>
<evidence type="ECO:0000256" key="10">
    <source>
        <dbReference type="ARBA" id="ARBA00093678"/>
    </source>
</evidence>
<name>A0A2G5SQ92_9PELO</name>
<dbReference type="EMBL" id="PDUG01000006">
    <property type="protein sequence ID" value="PIC17132.1"/>
    <property type="molecule type" value="Genomic_DNA"/>
</dbReference>
<organism evidence="12 13">
    <name type="scientific">Caenorhabditis nigoni</name>
    <dbReference type="NCBI Taxonomy" id="1611254"/>
    <lineage>
        <taxon>Eukaryota</taxon>
        <taxon>Metazoa</taxon>
        <taxon>Ecdysozoa</taxon>
        <taxon>Nematoda</taxon>
        <taxon>Chromadorea</taxon>
        <taxon>Rhabditida</taxon>
        <taxon>Rhabditina</taxon>
        <taxon>Rhabditomorpha</taxon>
        <taxon>Rhabditoidea</taxon>
        <taxon>Rhabditidae</taxon>
        <taxon>Peloderinae</taxon>
        <taxon>Caenorhabditis</taxon>
    </lineage>
</organism>
<feature type="transmembrane region" description="Helical" evidence="11">
    <location>
        <begin position="220"/>
        <end position="240"/>
    </location>
</feature>
<evidence type="ECO:0000256" key="7">
    <source>
        <dbReference type="ARBA" id="ARBA00023136"/>
    </source>
</evidence>
<comment type="subcellular location">
    <subcellularLocation>
        <location evidence="1">Membrane</location>
        <topology evidence="1">Multi-pass membrane protein</topology>
    </subcellularLocation>
</comment>
<dbReference type="STRING" id="1611254.A0A2G5SQ92"/>
<evidence type="ECO:0000256" key="11">
    <source>
        <dbReference type="SAM" id="Phobius"/>
    </source>
</evidence>
<feature type="transmembrane region" description="Helical" evidence="11">
    <location>
        <begin position="353"/>
        <end position="374"/>
    </location>
</feature>
<keyword evidence="13" id="KW-1185">Reference proteome</keyword>
<feature type="transmembrane region" description="Helical" evidence="11">
    <location>
        <begin position="155"/>
        <end position="174"/>
    </location>
</feature>
<keyword evidence="6 11" id="KW-1133">Transmembrane helix</keyword>
<dbReference type="AlphaFoldDB" id="A0A2G5SQ92"/>
<keyword evidence="5 11" id="KW-0812">Transmembrane</keyword>
<evidence type="ECO:0000256" key="4">
    <source>
        <dbReference type="ARBA" id="ARBA00022679"/>
    </source>
</evidence>
<keyword evidence="7 11" id="KW-0472">Membrane</keyword>
<dbReference type="GO" id="GO:0016020">
    <property type="term" value="C:membrane"/>
    <property type="evidence" value="ECO:0007669"/>
    <property type="project" value="UniProtKB-SubCell"/>
</dbReference>
<dbReference type="GO" id="GO:0030258">
    <property type="term" value="P:lipid modification"/>
    <property type="evidence" value="ECO:0007669"/>
    <property type="project" value="TreeGrafter"/>
</dbReference>
<accession>A0A2G5SQ92</accession>
<feature type="transmembrane region" description="Helical" evidence="11">
    <location>
        <begin position="12"/>
        <end position="32"/>
    </location>
</feature>
<evidence type="ECO:0000256" key="9">
    <source>
        <dbReference type="ARBA" id="ARBA00025707"/>
    </source>
</evidence>
<evidence type="ECO:0000256" key="2">
    <source>
        <dbReference type="ARBA" id="ARBA00005074"/>
    </source>
</evidence>
<keyword evidence="8" id="KW-0012">Acyltransferase</keyword>
<feature type="transmembrane region" description="Helical" evidence="11">
    <location>
        <begin position="425"/>
        <end position="445"/>
    </location>
</feature>
<evidence type="ECO:0000256" key="1">
    <source>
        <dbReference type="ARBA" id="ARBA00004141"/>
    </source>
</evidence>
<protein>
    <recommendedName>
        <fullName evidence="10">Lysophospholipid acyltransferase 7</fullName>
    </recommendedName>
</protein>
<feature type="transmembrane region" description="Helical" evidence="11">
    <location>
        <begin position="194"/>
        <end position="213"/>
    </location>
</feature>
<dbReference type="Proteomes" id="UP000230233">
    <property type="component" value="Chromosome X"/>
</dbReference>
<feature type="transmembrane region" description="Helical" evidence="11">
    <location>
        <begin position="44"/>
        <end position="67"/>
    </location>
</feature>